<dbReference type="Gene3D" id="3.40.50.300">
    <property type="entry name" value="P-loop containing nucleotide triphosphate hydrolases"/>
    <property type="match status" value="1"/>
</dbReference>
<comment type="similarity">
    <text evidence="1">Belongs to the ABC transporter superfamily. ABCB family. Multidrug resistance exporter (TC 3.A.1.201) subfamily.</text>
</comment>
<evidence type="ECO:0000256" key="3">
    <source>
        <dbReference type="ARBA" id="ARBA00022692"/>
    </source>
</evidence>
<keyword evidence="2" id="KW-0813">Transport</keyword>
<evidence type="ECO:0000313" key="10">
    <source>
        <dbReference type="EMBL" id="KAG6474717.1"/>
    </source>
</evidence>
<dbReference type="SUPFAM" id="SSF90123">
    <property type="entry name" value="ABC transporter transmembrane region"/>
    <property type="match status" value="1"/>
</dbReference>
<sequence length="271" mass="29554">MPSPISSPSPPSPHKNAFYTCSRRRKSECIRQSWFAGAGMTFSQSLMICTWALDFWYGGKLIAGGFISAKALFQIFIILVSTGCIIGEADSMTTDLAKGANAIASVFAVLDRVTAIEPNDSDDHCPERIVGDIEIHGVDFAYPTRPEVVILQAFSLGIEDGKSTTLVGQSGSEKSTIIGLIHRFYDPVRGTIKIDGRVLKSYNLRALRKYIGMVGQEPTLFAGSIRENITYESNDEKTPIEIEAAARAANAHEFISSLMDGYEIQCGDRGL</sequence>
<dbReference type="PANTHER" id="PTHR45136:SF2">
    <property type="entry name" value="ABC TRANSPORTER DOMAIN-CONTAINING PROTEIN"/>
    <property type="match status" value="1"/>
</dbReference>
<feature type="domain" description="ABC transporter" evidence="9">
    <location>
        <begin position="151"/>
        <end position="249"/>
    </location>
</feature>
<dbReference type="InterPro" id="IPR003439">
    <property type="entry name" value="ABC_transporter-like_ATP-bd"/>
</dbReference>
<dbReference type="GO" id="GO:0016887">
    <property type="term" value="F:ATP hydrolysis activity"/>
    <property type="evidence" value="ECO:0007669"/>
    <property type="project" value="InterPro"/>
</dbReference>
<dbReference type="PANTHER" id="PTHR45136">
    <property type="entry name" value="ABC TRANSPORTER DOMAIN-CONTAINING PROTEIN"/>
    <property type="match status" value="1"/>
</dbReference>
<keyword evidence="7" id="KW-0325">Glycoprotein</keyword>
<keyword evidence="11" id="KW-1185">Reference proteome</keyword>
<keyword evidence="3 8" id="KW-0812">Transmembrane</keyword>
<accession>A0A8J5C8B0</accession>
<reference evidence="10 11" key="1">
    <citation type="submission" date="2020-08" db="EMBL/GenBank/DDBJ databases">
        <title>Plant Genome Project.</title>
        <authorList>
            <person name="Zhang R.-G."/>
        </authorList>
    </citation>
    <scope>NUCLEOTIDE SEQUENCE [LARGE SCALE GENOMIC DNA]</scope>
    <source>
        <tissue evidence="10">Rhizome</tissue>
    </source>
</reference>
<evidence type="ECO:0000256" key="5">
    <source>
        <dbReference type="ARBA" id="ARBA00022989"/>
    </source>
</evidence>
<keyword evidence="5 8" id="KW-1133">Transmembrane helix</keyword>
<keyword evidence="6 8" id="KW-0472">Membrane</keyword>
<dbReference type="Pfam" id="PF00005">
    <property type="entry name" value="ABC_tran"/>
    <property type="match status" value="1"/>
</dbReference>
<evidence type="ECO:0000313" key="11">
    <source>
        <dbReference type="Proteomes" id="UP000734854"/>
    </source>
</evidence>
<feature type="transmembrane region" description="Helical" evidence="8">
    <location>
        <begin position="65"/>
        <end position="86"/>
    </location>
</feature>
<evidence type="ECO:0000256" key="2">
    <source>
        <dbReference type="ARBA" id="ARBA00022448"/>
    </source>
</evidence>
<dbReference type="SUPFAM" id="SSF52540">
    <property type="entry name" value="P-loop containing nucleoside triphosphate hydrolases"/>
    <property type="match status" value="1"/>
</dbReference>
<evidence type="ECO:0000256" key="6">
    <source>
        <dbReference type="ARBA" id="ARBA00023136"/>
    </source>
</evidence>
<proteinExistence type="inferred from homology"/>
<organism evidence="10 11">
    <name type="scientific">Zingiber officinale</name>
    <name type="common">Ginger</name>
    <name type="synonym">Amomum zingiber</name>
    <dbReference type="NCBI Taxonomy" id="94328"/>
    <lineage>
        <taxon>Eukaryota</taxon>
        <taxon>Viridiplantae</taxon>
        <taxon>Streptophyta</taxon>
        <taxon>Embryophyta</taxon>
        <taxon>Tracheophyta</taxon>
        <taxon>Spermatophyta</taxon>
        <taxon>Magnoliopsida</taxon>
        <taxon>Liliopsida</taxon>
        <taxon>Zingiberales</taxon>
        <taxon>Zingiberaceae</taxon>
        <taxon>Zingiber</taxon>
    </lineage>
</organism>
<feature type="transmembrane region" description="Helical" evidence="8">
    <location>
        <begin position="33"/>
        <end position="53"/>
    </location>
</feature>
<evidence type="ECO:0000259" key="9">
    <source>
        <dbReference type="Pfam" id="PF00005"/>
    </source>
</evidence>
<dbReference type="EMBL" id="JACMSC010000019">
    <property type="protein sequence ID" value="KAG6474717.1"/>
    <property type="molecule type" value="Genomic_DNA"/>
</dbReference>
<evidence type="ECO:0000256" key="4">
    <source>
        <dbReference type="ARBA" id="ARBA00022737"/>
    </source>
</evidence>
<dbReference type="InterPro" id="IPR036640">
    <property type="entry name" value="ABC1_TM_sf"/>
</dbReference>
<keyword evidence="4" id="KW-0677">Repeat</keyword>
<evidence type="ECO:0000256" key="7">
    <source>
        <dbReference type="ARBA" id="ARBA00023180"/>
    </source>
</evidence>
<evidence type="ECO:0000256" key="1">
    <source>
        <dbReference type="ARBA" id="ARBA00007577"/>
    </source>
</evidence>
<dbReference type="AlphaFoldDB" id="A0A8J5C8B0"/>
<dbReference type="GO" id="GO:0005524">
    <property type="term" value="F:ATP binding"/>
    <property type="evidence" value="ECO:0007669"/>
    <property type="project" value="InterPro"/>
</dbReference>
<name>A0A8J5C8B0_ZINOF</name>
<dbReference type="Gene3D" id="1.20.1560.10">
    <property type="entry name" value="ABC transporter type 1, transmembrane domain"/>
    <property type="match status" value="1"/>
</dbReference>
<dbReference type="InterPro" id="IPR027417">
    <property type="entry name" value="P-loop_NTPase"/>
</dbReference>
<dbReference type="Proteomes" id="UP000734854">
    <property type="component" value="Unassembled WGS sequence"/>
</dbReference>
<comment type="caution">
    <text evidence="10">The sequence shown here is derived from an EMBL/GenBank/DDBJ whole genome shotgun (WGS) entry which is preliminary data.</text>
</comment>
<protein>
    <recommendedName>
        <fullName evidence="9">ABC transporter domain-containing protein</fullName>
    </recommendedName>
</protein>
<gene>
    <name evidence="10" type="ORF">ZIOFF_068655</name>
</gene>
<dbReference type="GO" id="GO:0016020">
    <property type="term" value="C:membrane"/>
    <property type="evidence" value="ECO:0007669"/>
    <property type="project" value="InterPro"/>
</dbReference>
<evidence type="ECO:0000256" key="8">
    <source>
        <dbReference type="SAM" id="Phobius"/>
    </source>
</evidence>